<evidence type="ECO:0000259" key="5">
    <source>
        <dbReference type="Pfam" id="PF00326"/>
    </source>
</evidence>
<evidence type="ECO:0000313" key="7">
    <source>
        <dbReference type="EMBL" id="XCB27127.1"/>
    </source>
</evidence>
<evidence type="ECO:0000256" key="2">
    <source>
        <dbReference type="ARBA" id="ARBA00022801"/>
    </source>
</evidence>
<dbReference type="GO" id="GO:0006508">
    <property type="term" value="P:proteolysis"/>
    <property type="evidence" value="ECO:0007669"/>
    <property type="project" value="UniProtKB-KW"/>
</dbReference>
<proteinExistence type="predicted"/>
<evidence type="ECO:0000256" key="3">
    <source>
        <dbReference type="ARBA" id="ARBA00022825"/>
    </source>
</evidence>
<accession>A0AAU7ZEF5</accession>
<dbReference type="Gene3D" id="2.130.10.120">
    <property type="entry name" value="Prolyl oligopeptidase, N-terminal domain"/>
    <property type="match status" value="1"/>
</dbReference>
<dbReference type="InterPro" id="IPR051167">
    <property type="entry name" value="Prolyl_oligopep/macrocyclase"/>
</dbReference>
<keyword evidence="3" id="KW-0720">Serine protease</keyword>
<dbReference type="InterPro" id="IPR023302">
    <property type="entry name" value="Pept_S9A_N"/>
</dbReference>
<dbReference type="SUPFAM" id="SSF53474">
    <property type="entry name" value="alpha/beta-Hydrolases"/>
    <property type="match status" value="1"/>
</dbReference>
<dbReference type="PANTHER" id="PTHR42881">
    <property type="entry name" value="PROLYL ENDOPEPTIDASE"/>
    <property type="match status" value="1"/>
</dbReference>
<feature type="signal peptide" evidence="4">
    <location>
        <begin position="1"/>
        <end position="25"/>
    </location>
</feature>
<protein>
    <submittedName>
        <fullName evidence="7">Prolyl oligopeptidase family serine peptidase</fullName>
    </submittedName>
</protein>
<evidence type="ECO:0000259" key="6">
    <source>
        <dbReference type="Pfam" id="PF02897"/>
    </source>
</evidence>
<name>A0AAU7ZEF5_9BACT</name>
<dbReference type="GO" id="GO:0004252">
    <property type="term" value="F:serine-type endopeptidase activity"/>
    <property type="evidence" value="ECO:0007669"/>
    <property type="project" value="InterPro"/>
</dbReference>
<keyword evidence="4" id="KW-0732">Signal</keyword>
<feature type="domain" description="Peptidase S9A N-terminal" evidence="6">
    <location>
        <begin position="33"/>
        <end position="434"/>
    </location>
</feature>
<dbReference type="EMBL" id="CP132932">
    <property type="protein sequence ID" value="XCB27127.1"/>
    <property type="molecule type" value="Genomic_DNA"/>
</dbReference>
<dbReference type="PRINTS" id="PR00862">
    <property type="entry name" value="PROLIGOPTASE"/>
</dbReference>
<dbReference type="Pfam" id="PF02897">
    <property type="entry name" value="Peptidase_S9_N"/>
    <property type="match status" value="1"/>
</dbReference>
<dbReference type="AlphaFoldDB" id="A0AAU7ZEF5"/>
<reference evidence="7" key="2">
    <citation type="journal article" date="2024" name="Environ. Microbiol.">
        <title>Genome analysis and description of Tunturibacter gen. nov. expands the diversity of Terriglobia in tundra soils.</title>
        <authorList>
            <person name="Messyasz A."/>
            <person name="Mannisto M.K."/>
            <person name="Kerkhof L.J."/>
            <person name="Haggblom M.M."/>
        </authorList>
    </citation>
    <scope>NUCLEOTIDE SEQUENCE</scope>
    <source>
        <strain evidence="7">M8UP23</strain>
    </source>
</reference>
<sequence length="709" mass="78835">MHLTSRRAAVLIAFATATTFGSIHATAQTTPEQPDNYQWLEDVSGGKAMAWVNEENARSAKVLQADPRYPALAETALKVLESPTRLPTPDFRVGEIYNTWQDAQHVRGILRKTSLDSYLTDQPDWQTVIDYDALAAKDNEKWVEKGLNCLYPGDGLCLVSLSAGGEDADTLREFDLKTGKFVAGGFVLPKSKQDVTWVDKDTLLVARDWGEGTMTQSGYPFVIKLWKRGQTLDQAKEVYRGTPTDVEVGAAAIHDSQGHTAVILDRGVNFFERETFLYTDSGPKKVFVPGKSRTHGMLDGQLIVELNQDWKPEGHSKTFPQGSVIALDLEAVKKDPVHLKPTVIFTPTTEEFFQESAITKDHLLLTTLDHVQGRAYLYTHEANNTWTRKKLDIPDNLSVSIATTNTSDNKFFLETTGFLTPSSLLLGDAASTSLKSAKTLPAQFDASNLIVEQLQATSKDGTKVPYFLVRHKDIKYDGSNPTLMNAYGGFQVSMTPLYNPILGKLWLERGGTFVLANIRGGGEFGPAWHDAGLKTHRQRIYDDFASVGQDLFTRKITSPRRLGIVGGSNGGLLMGVEFTQHPEMWNAVVIQVPLLDMIRFEHIAAGASWVGEYGTVTIPDERKFLAHISPYNQLNPNTNYPEPLIFTTTKDDRVGPVHARKFAARLEEFHKPFFYDEIVEGGHAAGANLKEQANTRAEQYTYLTRKLMD</sequence>
<dbReference type="InterPro" id="IPR029058">
    <property type="entry name" value="AB_hydrolase_fold"/>
</dbReference>
<dbReference type="Pfam" id="PF00326">
    <property type="entry name" value="Peptidase_S9"/>
    <property type="match status" value="1"/>
</dbReference>
<evidence type="ECO:0000256" key="4">
    <source>
        <dbReference type="SAM" id="SignalP"/>
    </source>
</evidence>
<reference evidence="7" key="1">
    <citation type="submission" date="2023-08" db="EMBL/GenBank/DDBJ databases">
        <authorList>
            <person name="Messyasz A."/>
            <person name="Mannisto M.K."/>
            <person name="Kerkhof L.J."/>
            <person name="Haggblom M."/>
        </authorList>
    </citation>
    <scope>NUCLEOTIDE SEQUENCE</scope>
    <source>
        <strain evidence="7">M8UP23</strain>
    </source>
</reference>
<dbReference type="SUPFAM" id="SSF50993">
    <property type="entry name" value="Peptidase/esterase 'gauge' domain"/>
    <property type="match status" value="1"/>
</dbReference>
<organism evidence="7">
    <name type="scientific">Tunturiibacter empetritectus</name>
    <dbReference type="NCBI Taxonomy" id="3069691"/>
    <lineage>
        <taxon>Bacteria</taxon>
        <taxon>Pseudomonadati</taxon>
        <taxon>Acidobacteriota</taxon>
        <taxon>Terriglobia</taxon>
        <taxon>Terriglobales</taxon>
        <taxon>Acidobacteriaceae</taxon>
        <taxon>Tunturiibacter</taxon>
    </lineage>
</organism>
<dbReference type="InterPro" id="IPR002470">
    <property type="entry name" value="Peptidase_S9A"/>
</dbReference>
<dbReference type="RefSeq" id="WP_353069366.1">
    <property type="nucleotide sequence ID" value="NZ_CP132932.1"/>
</dbReference>
<dbReference type="Gene3D" id="3.40.50.1820">
    <property type="entry name" value="alpha/beta hydrolase"/>
    <property type="match status" value="1"/>
</dbReference>
<dbReference type="PANTHER" id="PTHR42881:SF13">
    <property type="entry name" value="PROLYL ENDOPEPTIDASE"/>
    <property type="match status" value="1"/>
</dbReference>
<dbReference type="GO" id="GO:0070012">
    <property type="term" value="F:oligopeptidase activity"/>
    <property type="evidence" value="ECO:0007669"/>
    <property type="project" value="TreeGrafter"/>
</dbReference>
<dbReference type="InterPro" id="IPR001375">
    <property type="entry name" value="Peptidase_S9_cat"/>
</dbReference>
<keyword evidence="2" id="KW-0378">Hydrolase</keyword>
<gene>
    <name evidence="7" type="ORF">RBB75_02100</name>
</gene>
<evidence type="ECO:0000256" key="1">
    <source>
        <dbReference type="ARBA" id="ARBA00022670"/>
    </source>
</evidence>
<dbReference type="GO" id="GO:0005829">
    <property type="term" value="C:cytosol"/>
    <property type="evidence" value="ECO:0007669"/>
    <property type="project" value="TreeGrafter"/>
</dbReference>
<feature type="chain" id="PRO_5043571637" evidence="4">
    <location>
        <begin position="26"/>
        <end position="709"/>
    </location>
</feature>
<feature type="domain" description="Peptidase S9 prolyl oligopeptidase catalytic" evidence="5">
    <location>
        <begin position="506"/>
        <end position="707"/>
    </location>
</feature>
<dbReference type="KEGG" id="temp:RBB75_02100"/>
<keyword evidence="1" id="KW-0645">Protease</keyword>